<feature type="region of interest" description="Disordered" evidence="1">
    <location>
        <begin position="379"/>
        <end position="414"/>
    </location>
</feature>
<dbReference type="Gene3D" id="3.30.420.40">
    <property type="match status" value="2"/>
</dbReference>
<feature type="region of interest" description="Disordered" evidence="1">
    <location>
        <begin position="432"/>
        <end position="460"/>
    </location>
</feature>
<dbReference type="OrthoDB" id="337660at2759"/>
<feature type="compositionally biased region" description="Basic and acidic residues" evidence="1">
    <location>
        <begin position="476"/>
        <end position="492"/>
    </location>
</feature>
<keyword evidence="3" id="KW-1185">Reference proteome</keyword>
<accession>A0A6H0XSB1</accession>
<reference evidence="2 3" key="1">
    <citation type="journal article" date="2016" name="Sci. Rep.">
        <title>Peltaster fructicola genome reveals evolution from an invasive phytopathogen to an ectophytic parasite.</title>
        <authorList>
            <person name="Xu C."/>
            <person name="Chen H."/>
            <person name="Gleason M.L."/>
            <person name="Xu J.R."/>
            <person name="Liu H."/>
            <person name="Zhang R."/>
            <person name="Sun G."/>
        </authorList>
    </citation>
    <scope>NUCLEOTIDE SEQUENCE [LARGE SCALE GENOMIC DNA]</scope>
    <source>
        <strain evidence="2 3">LNHT1506</strain>
    </source>
</reference>
<gene>
    <name evidence="2" type="ORF">AMS68_003169</name>
</gene>
<evidence type="ECO:0000313" key="2">
    <source>
        <dbReference type="EMBL" id="QIW97651.1"/>
    </source>
</evidence>
<evidence type="ECO:0008006" key="4">
    <source>
        <dbReference type="Google" id="ProtNLM"/>
    </source>
</evidence>
<dbReference type="InterPro" id="IPR043129">
    <property type="entry name" value="ATPase_NBD"/>
</dbReference>
<name>A0A6H0XSB1_9PEZI</name>
<dbReference type="EMBL" id="CP051140">
    <property type="protein sequence ID" value="QIW97651.1"/>
    <property type="molecule type" value="Genomic_DNA"/>
</dbReference>
<evidence type="ECO:0000313" key="3">
    <source>
        <dbReference type="Proteomes" id="UP000503462"/>
    </source>
</evidence>
<dbReference type="SUPFAM" id="SSF53067">
    <property type="entry name" value="Actin-like ATPase domain"/>
    <property type="match status" value="2"/>
</dbReference>
<dbReference type="Gene3D" id="3.90.640.10">
    <property type="entry name" value="Actin, Chain A, domain 4"/>
    <property type="match status" value="1"/>
</dbReference>
<protein>
    <recommendedName>
        <fullName evidence="4">Actin-like ATPase domain-containing protein</fullName>
    </recommendedName>
</protein>
<feature type="compositionally biased region" description="Polar residues" evidence="1">
    <location>
        <begin position="432"/>
        <end position="448"/>
    </location>
</feature>
<feature type="region of interest" description="Disordered" evidence="1">
    <location>
        <begin position="474"/>
        <end position="501"/>
    </location>
</feature>
<proteinExistence type="predicted"/>
<organism evidence="2 3">
    <name type="scientific">Peltaster fructicola</name>
    <dbReference type="NCBI Taxonomy" id="286661"/>
    <lineage>
        <taxon>Eukaryota</taxon>
        <taxon>Fungi</taxon>
        <taxon>Dikarya</taxon>
        <taxon>Ascomycota</taxon>
        <taxon>Pezizomycotina</taxon>
        <taxon>Dothideomycetes</taxon>
        <taxon>Dothideomycetes incertae sedis</taxon>
        <taxon>Peltaster</taxon>
    </lineage>
</organism>
<sequence>MSVAVNRSIRSDLIDKYHASPASPRTPLVERSISGTFSSPGSYGRENEDIIVYELDCRGLKVGWAGESTPRCTWRFGYAVSENARIGDYSHLTSGRRRTTMEDHVLYQADLRDADLNLVRAKLERVVRVVHLDYLQLSPKAAAKRAALIVSPLTSTKILELTLGVLFEHFSLPPSITLLTIPSMVCVGAGVREGLVIHVDWEETVISAVSEYRIVAERRTIRGGKLLHEATTKLLHNEVSKLNMEGIVDFATTEEVKDRLAWYESEHTPKQVASKLVTIPISHDVEISVSFDSFAKIVKSTFFAHESITSGSPVPDDNDHSLPDLAYKVLRDLARDTRGACAQRIIVDGPQHRIPGLRQGILKGTQSLIDAHGWRAVTGSKQQDHLETSRRSSSSSDEEDHFATPRAGSPVGTTVKEDQPVAISAIVGNAESSALSDASTSQAPTTSAGLDEEVSSPQDSAKALATTLLTPAGLRAQDDVKDHVSQKAEREGRKRQRQPFSGKVRGVDSLGAWAGASMAMNLRVKGVCEVDREDFIKHGLRDSVSLLI</sequence>
<evidence type="ECO:0000256" key="1">
    <source>
        <dbReference type="SAM" id="MobiDB-lite"/>
    </source>
</evidence>
<dbReference type="Proteomes" id="UP000503462">
    <property type="component" value="Chromosome 2"/>
</dbReference>
<dbReference type="AlphaFoldDB" id="A0A6H0XSB1"/>